<organism evidence="2 3">
    <name type="scientific">Rotaria magnacalcarata</name>
    <dbReference type="NCBI Taxonomy" id="392030"/>
    <lineage>
        <taxon>Eukaryota</taxon>
        <taxon>Metazoa</taxon>
        <taxon>Spiralia</taxon>
        <taxon>Gnathifera</taxon>
        <taxon>Rotifera</taxon>
        <taxon>Eurotatoria</taxon>
        <taxon>Bdelloidea</taxon>
        <taxon>Philodinida</taxon>
        <taxon>Philodinidae</taxon>
        <taxon>Rotaria</taxon>
    </lineage>
</organism>
<evidence type="ECO:0000313" key="3">
    <source>
        <dbReference type="Proteomes" id="UP000663856"/>
    </source>
</evidence>
<dbReference type="AlphaFoldDB" id="A0A816ZUI7"/>
<protein>
    <submittedName>
        <fullName evidence="2">Uncharacterized protein</fullName>
    </submittedName>
</protein>
<feature type="compositionally biased region" description="Polar residues" evidence="1">
    <location>
        <begin position="1"/>
        <end position="12"/>
    </location>
</feature>
<name>A0A816ZUI7_9BILA</name>
<sequence>IMSSYSSRNNPYYDSVHQSHENNSRLQSGDPVEDENMKEMPAD</sequence>
<evidence type="ECO:0000256" key="1">
    <source>
        <dbReference type="SAM" id="MobiDB-lite"/>
    </source>
</evidence>
<feature type="non-terminal residue" evidence="2">
    <location>
        <position position="1"/>
    </location>
</feature>
<accession>A0A816ZUI7</accession>
<evidence type="ECO:0000313" key="2">
    <source>
        <dbReference type="EMBL" id="CAF2234515.1"/>
    </source>
</evidence>
<proteinExistence type="predicted"/>
<dbReference type="EMBL" id="CAJNRF010017596">
    <property type="protein sequence ID" value="CAF2234515.1"/>
    <property type="molecule type" value="Genomic_DNA"/>
</dbReference>
<feature type="region of interest" description="Disordered" evidence="1">
    <location>
        <begin position="1"/>
        <end position="43"/>
    </location>
</feature>
<comment type="caution">
    <text evidence="2">The sequence shown here is derived from an EMBL/GenBank/DDBJ whole genome shotgun (WGS) entry which is preliminary data.</text>
</comment>
<reference evidence="2" key="1">
    <citation type="submission" date="2021-02" db="EMBL/GenBank/DDBJ databases">
        <authorList>
            <person name="Nowell W R."/>
        </authorList>
    </citation>
    <scope>NUCLEOTIDE SEQUENCE</scope>
</reference>
<gene>
    <name evidence="2" type="ORF">WKI299_LOCUS36194</name>
</gene>
<dbReference type="Proteomes" id="UP000663856">
    <property type="component" value="Unassembled WGS sequence"/>
</dbReference>